<evidence type="ECO:0000313" key="2">
    <source>
        <dbReference type="EMBL" id="GAW02164.1"/>
    </source>
</evidence>
<feature type="transmembrane region" description="Helical" evidence="1">
    <location>
        <begin position="91"/>
        <end position="107"/>
    </location>
</feature>
<gene>
    <name evidence="2" type="ORF">LENED_003800</name>
</gene>
<dbReference type="Proteomes" id="UP000188533">
    <property type="component" value="Unassembled WGS sequence"/>
</dbReference>
<keyword evidence="3" id="KW-1185">Reference proteome</keyword>
<protein>
    <submittedName>
        <fullName evidence="2">Uncharacterized protein</fullName>
    </submittedName>
</protein>
<comment type="caution">
    <text evidence="2">The sequence shown here is derived from an EMBL/GenBank/DDBJ whole genome shotgun (WGS) entry which is preliminary data.</text>
</comment>
<evidence type="ECO:0000256" key="1">
    <source>
        <dbReference type="SAM" id="Phobius"/>
    </source>
</evidence>
<name>A0A1Q3E4X6_LENED</name>
<accession>A0A1Q3E4X6</accession>
<dbReference type="EMBL" id="BDGU01000086">
    <property type="protein sequence ID" value="GAW02164.1"/>
    <property type="molecule type" value="Genomic_DNA"/>
</dbReference>
<keyword evidence="1" id="KW-0472">Membrane</keyword>
<dbReference type="AlphaFoldDB" id="A0A1Q3E4X6"/>
<sequence length="162" mass="18618">MIAQPSKLSVDCRYLIYILSHCDRRNHSSIVMRSSELKIFAQGYLCWSYNLGFLHHDTMHVYKSRTSTLVLSLMIRSMACASNSIYQTRSLALLIFLTVFIISFFPFNQSIPGTERLAVSLLKDWTRLGKLSIVHVAEVPNRRLQSPILSINYPDGERQGKY</sequence>
<reference evidence="2 3" key="1">
    <citation type="submission" date="2016-08" db="EMBL/GenBank/DDBJ databases">
        <authorList>
            <consortium name="Lentinula edodes genome sequencing consortium"/>
            <person name="Sakamoto Y."/>
            <person name="Nakade K."/>
            <person name="Sato S."/>
            <person name="Yoshida Y."/>
            <person name="Miyazaki K."/>
            <person name="Natsume S."/>
            <person name="Konno N."/>
        </authorList>
    </citation>
    <scope>NUCLEOTIDE SEQUENCE [LARGE SCALE GENOMIC DNA]</scope>
    <source>
        <strain evidence="2 3">NBRC 111202</strain>
    </source>
</reference>
<keyword evidence="1" id="KW-0812">Transmembrane</keyword>
<proteinExistence type="predicted"/>
<evidence type="ECO:0000313" key="3">
    <source>
        <dbReference type="Proteomes" id="UP000188533"/>
    </source>
</evidence>
<organism evidence="2 3">
    <name type="scientific">Lentinula edodes</name>
    <name type="common">Shiitake mushroom</name>
    <name type="synonym">Lentinus edodes</name>
    <dbReference type="NCBI Taxonomy" id="5353"/>
    <lineage>
        <taxon>Eukaryota</taxon>
        <taxon>Fungi</taxon>
        <taxon>Dikarya</taxon>
        <taxon>Basidiomycota</taxon>
        <taxon>Agaricomycotina</taxon>
        <taxon>Agaricomycetes</taxon>
        <taxon>Agaricomycetidae</taxon>
        <taxon>Agaricales</taxon>
        <taxon>Marasmiineae</taxon>
        <taxon>Omphalotaceae</taxon>
        <taxon>Lentinula</taxon>
    </lineage>
</organism>
<reference evidence="2 3" key="2">
    <citation type="submission" date="2017-02" db="EMBL/GenBank/DDBJ databases">
        <title>A genome survey and senescence transcriptome analysis in Lentinula edodes.</title>
        <authorList>
            <person name="Sakamoto Y."/>
            <person name="Nakade K."/>
            <person name="Sato S."/>
            <person name="Yoshida Y."/>
            <person name="Miyazaki K."/>
            <person name="Natsume S."/>
            <person name="Konno N."/>
        </authorList>
    </citation>
    <scope>NUCLEOTIDE SEQUENCE [LARGE SCALE GENOMIC DNA]</scope>
    <source>
        <strain evidence="2 3">NBRC 111202</strain>
    </source>
</reference>
<keyword evidence="1" id="KW-1133">Transmembrane helix</keyword>